<evidence type="ECO:0000313" key="1">
    <source>
        <dbReference type="EMBL" id="KAF3590125.1"/>
    </source>
</evidence>
<evidence type="ECO:0000313" key="2">
    <source>
        <dbReference type="Proteomes" id="UP000712600"/>
    </source>
</evidence>
<sequence length="82" mass="9268">MRENPTALLHFTCFSPMITLGIFPTHDRDAGHLFFNCQTQLVAQAVLQSLSTRESTEYGENSRSSKLVKMLPDNPRLLSMIL</sequence>
<name>A0A8S9S947_BRACR</name>
<gene>
    <name evidence="1" type="ORF">F2Q69_00029915</name>
</gene>
<reference evidence="1" key="1">
    <citation type="submission" date="2019-12" db="EMBL/GenBank/DDBJ databases">
        <title>Genome sequencing and annotation of Brassica cretica.</title>
        <authorList>
            <person name="Studholme D.J."/>
            <person name="Sarris P."/>
        </authorList>
    </citation>
    <scope>NUCLEOTIDE SEQUENCE</scope>
    <source>
        <strain evidence="1">PFS-109/04</strain>
        <tissue evidence="1">Leaf</tissue>
    </source>
</reference>
<comment type="caution">
    <text evidence="1">The sequence shown here is derived from an EMBL/GenBank/DDBJ whole genome shotgun (WGS) entry which is preliminary data.</text>
</comment>
<dbReference type="EMBL" id="QGKX02000088">
    <property type="protein sequence ID" value="KAF3590125.1"/>
    <property type="molecule type" value="Genomic_DNA"/>
</dbReference>
<organism evidence="1 2">
    <name type="scientific">Brassica cretica</name>
    <name type="common">Mustard</name>
    <dbReference type="NCBI Taxonomy" id="69181"/>
    <lineage>
        <taxon>Eukaryota</taxon>
        <taxon>Viridiplantae</taxon>
        <taxon>Streptophyta</taxon>
        <taxon>Embryophyta</taxon>
        <taxon>Tracheophyta</taxon>
        <taxon>Spermatophyta</taxon>
        <taxon>Magnoliopsida</taxon>
        <taxon>eudicotyledons</taxon>
        <taxon>Gunneridae</taxon>
        <taxon>Pentapetalae</taxon>
        <taxon>rosids</taxon>
        <taxon>malvids</taxon>
        <taxon>Brassicales</taxon>
        <taxon>Brassicaceae</taxon>
        <taxon>Brassiceae</taxon>
        <taxon>Brassica</taxon>
    </lineage>
</organism>
<dbReference type="AlphaFoldDB" id="A0A8S9S947"/>
<proteinExistence type="predicted"/>
<protein>
    <submittedName>
        <fullName evidence="1">Uncharacterized protein</fullName>
    </submittedName>
</protein>
<accession>A0A8S9S947</accession>
<dbReference type="Proteomes" id="UP000712600">
    <property type="component" value="Unassembled WGS sequence"/>
</dbReference>